<evidence type="ECO:0000313" key="13">
    <source>
        <dbReference type="EMBL" id="AOJ77331.1"/>
    </source>
</evidence>
<dbReference type="SUPFAM" id="SSF56935">
    <property type="entry name" value="Porins"/>
    <property type="match status" value="1"/>
</dbReference>
<dbReference type="Pfam" id="PF13609">
    <property type="entry name" value="Porin_4"/>
    <property type="match status" value="1"/>
</dbReference>
<keyword evidence="5" id="KW-0812">Transmembrane</keyword>
<keyword evidence="7" id="KW-0406">Ion transport</keyword>
<evidence type="ECO:0000256" key="7">
    <source>
        <dbReference type="ARBA" id="ARBA00023065"/>
    </source>
</evidence>
<comment type="subcellular location">
    <subcellularLocation>
        <location evidence="1">Cell outer membrane</location>
        <topology evidence="1">Multi-pass membrane protein</topology>
    </subcellularLocation>
</comment>
<reference evidence="13 14" key="1">
    <citation type="submission" date="2015-12" db="EMBL/GenBank/DDBJ databases">
        <title>Diversity of Burkholderia near neighbor genomes.</title>
        <authorList>
            <person name="Sahl J."/>
            <person name="Wagner D."/>
            <person name="Keim P."/>
        </authorList>
    </citation>
    <scope>NUCLEOTIDE SEQUENCE [LARGE SCALE GENOMIC DNA]</scope>
    <source>
        <strain evidence="13 14">MSMB0783</strain>
    </source>
</reference>
<keyword evidence="6 11" id="KW-0732">Signal</keyword>
<name>A0A1B4LJG1_9BURK</name>
<evidence type="ECO:0000256" key="9">
    <source>
        <dbReference type="ARBA" id="ARBA00023136"/>
    </source>
</evidence>
<dbReference type="GO" id="GO:0046930">
    <property type="term" value="C:pore complex"/>
    <property type="evidence" value="ECO:0007669"/>
    <property type="project" value="UniProtKB-KW"/>
</dbReference>
<keyword evidence="4" id="KW-1134">Transmembrane beta strand</keyword>
<dbReference type="RefSeq" id="WP_011880329.1">
    <property type="nucleotide sequence ID" value="NZ_CP013421.1"/>
</dbReference>
<dbReference type="AlphaFoldDB" id="A0A1B4LJG1"/>
<dbReference type="GO" id="GO:0009279">
    <property type="term" value="C:cell outer membrane"/>
    <property type="evidence" value="ECO:0007669"/>
    <property type="project" value="UniProtKB-SubCell"/>
</dbReference>
<dbReference type="Gene3D" id="2.40.160.10">
    <property type="entry name" value="Porin"/>
    <property type="match status" value="1"/>
</dbReference>
<dbReference type="PANTHER" id="PTHR34501:SF9">
    <property type="entry name" value="MAJOR OUTER MEMBRANE PROTEIN P.IA"/>
    <property type="match status" value="1"/>
</dbReference>
<organism evidence="13 14">
    <name type="scientific">Burkholderia ubonensis</name>
    <dbReference type="NCBI Taxonomy" id="101571"/>
    <lineage>
        <taxon>Bacteria</taxon>
        <taxon>Pseudomonadati</taxon>
        <taxon>Pseudomonadota</taxon>
        <taxon>Betaproteobacteria</taxon>
        <taxon>Burkholderiales</taxon>
        <taxon>Burkholderiaceae</taxon>
        <taxon>Burkholderia</taxon>
        <taxon>Burkholderia cepacia complex</taxon>
    </lineage>
</organism>
<keyword evidence="3" id="KW-0813">Transport</keyword>
<sequence length="390" mass="40762">MNPRIRAAVRGCIVALFIPAVARAQGTVAISGLIDGGIAFVDDIGSHRGDAHAFQAKSGDANVSRLTLSGNEPLGADLNALFLLATGFAVTSGALGQQGRLFGFQSYVGLASGRYGTVTVGRQFDSTLQLVQPFALAGTPFGGVAFAHPFDNDNLANYTRTNNSVKYTSPLLGGFRFGATYGFSNEAGGFGNNRGYAFAATYEHGPFSAGASYLAFDREGNLPPANADGAEPAGAPFNAARQRTVSAAAAYTWDRLRVSAIATRTRLDAVTSINNVADAPIVLHGANITFHNAEINARYALTRKWTVAADYVFTVASFDGAAGAARPRWQQAGVIAIDALSPRTDVYTEALFQHANGLAGTGIAGAQISNFSRASGANQLVMAVGIRHRF</sequence>
<evidence type="ECO:0000259" key="12">
    <source>
        <dbReference type="Pfam" id="PF13609"/>
    </source>
</evidence>
<feature type="domain" description="Porin" evidence="12">
    <location>
        <begin position="13"/>
        <end position="353"/>
    </location>
</feature>
<dbReference type="GO" id="GO:0015288">
    <property type="term" value="F:porin activity"/>
    <property type="evidence" value="ECO:0007669"/>
    <property type="project" value="UniProtKB-KW"/>
</dbReference>
<comment type="subunit">
    <text evidence="2">Homotrimer.</text>
</comment>
<accession>A0A1B4LJG1</accession>
<dbReference type="Proteomes" id="UP000243680">
    <property type="component" value="Chromosome 3"/>
</dbReference>
<keyword evidence="9" id="KW-0472">Membrane</keyword>
<evidence type="ECO:0000256" key="8">
    <source>
        <dbReference type="ARBA" id="ARBA00023114"/>
    </source>
</evidence>
<feature type="signal peptide" evidence="11">
    <location>
        <begin position="1"/>
        <end position="24"/>
    </location>
</feature>
<evidence type="ECO:0000313" key="14">
    <source>
        <dbReference type="Proteomes" id="UP000243680"/>
    </source>
</evidence>
<evidence type="ECO:0000256" key="11">
    <source>
        <dbReference type="SAM" id="SignalP"/>
    </source>
</evidence>
<dbReference type="CDD" id="cd00342">
    <property type="entry name" value="gram_neg_porins"/>
    <property type="match status" value="1"/>
</dbReference>
<proteinExistence type="predicted"/>
<protein>
    <submittedName>
        <fullName evidence="13">Porin</fullName>
    </submittedName>
</protein>
<keyword evidence="8" id="KW-0626">Porin</keyword>
<evidence type="ECO:0000256" key="10">
    <source>
        <dbReference type="ARBA" id="ARBA00023237"/>
    </source>
</evidence>
<evidence type="ECO:0000256" key="5">
    <source>
        <dbReference type="ARBA" id="ARBA00022692"/>
    </source>
</evidence>
<evidence type="ECO:0000256" key="2">
    <source>
        <dbReference type="ARBA" id="ARBA00011233"/>
    </source>
</evidence>
<dbReference type="EMBL" id="CP013421">
    <property type="protein sequence ID" value="AOJ77331.1"/>
    <property type="molecule type" value="Genomic_DNA"/>
</dbReference>
<dbReference type="InterPro" id="IPR023614">
    <property type="entry name" value="Porin_dom_sf"/>
</dbReference>
<gene>
    <name evidence="13" type="ORF">WJ35_16855</name>
</gene>
<dbReference type="PANTHER" id="PTHR34501">
    <property type="entry name" value="PROTEIN YDDL-RELATED"/>
    <property type="match status" value="1"/>
</dbReference>
<dbReference type="GO" id="GO:0006811">
    <property type="term" value="P:monoatomic ion transport"/>
    <property type="evidence" value="ECO:0007669"/>
    <property type="project" value="UniProtKB-KW"/>
</dbReference>
<dbReference type="InterPro" id="IPR033900">
    <property type="entry name" value="Gram_neg_porin_domain"/>
</dbReference>
<evidence type="ECO:0000256" key="6">
    <source>
        <dbReference type="ARBA" id="ARBA00022729"/>
    </source>
</evidence>
<evidence type="ECO:0000256" key="4">
    <source>
        <dbReference type="ARBA" id="ARBA00022452"/>
    </source>
</evidence>
<keyword evidence="10" id="KW-0998">Cell outer membrane</keyword>
<feature type="chain" id="PRO_5008565075" evidence="11">
    <location>
        <begin position="25"/>
        <end position="390"/>
    </location>
</feature>
<dbReference type="InterPro" id="IPR050298">
    <property type="entry name" value="Gram-neg_bact_OMP"/>
</dbReference>
<evidence type="ECO:0000256" key="3">
    <source>
        <dbReference type="ARBA" id="ARBA00022448"/>
    </source>
</evidence>
<evidence type="ECO:0000256" key="1">
    <source>
        <dbReference type="ARBA" id="ARBA00004571"/>
    </source>
</evidence>
<dbReference type="GeneID" id="45683583"/>